<dbReference type="eggNOG" id="ENOG502ZBS3">
    <property type="taxonomic scope" value="Bacteria"/>
</dbReference>
<keyword evidence="4" id="KW-1185">Reference proteome</keyword>
<keyword evidence="2" id="KW-0812">Transmembrane</keyword>
<feature type="region of interest" description="Disordered" evidence="1">
    <location>
        <begin position="445"/>
        <end position="470"/>
    </location>
</feature>
<protein>
    <submittedName>
        <fullName evidence="3">Uncharacterized protein</fullName>
    </submittedName>
</protein>
<gene>
    <name evidence="3" type="ordered locus">Rvan_0745</name>
</gene>
<keyword evidence="2" id="KW-0472">Membrane</keyword>
<proteinExistence type="predicted"/>
<dbReference type="Proteomes" id="UP000001399">
    <property type="component" value="Chromosome"/>
</dbReference>
<evidence type="ECO:0000256" key="2">
    <source>
        <dbReference type="SAM" id="Phobius"/>
    </source>
</evidence>
<feature type="transmembrane region" description="Helical" evidence="2">
    <location>
        <begin position="51"/>
        <end position="73"/>
    </location>
</feature>
<dbReference type="AlphaFoldDB" id="E3I0L1"/>
<feature type="compositionally biased region" description="Polar residues" evidence="1">
    <location>
        <begin position="451"/>
        <end position="470"/>
    </location>
</feature>
<keyword evidence="2" id="KW-1133">Transmembrane helix</keyword>
<evidence type="ECO:0000313" key="4">
    <source>
        <dbReference type="Proteomes" id="UP000001399"/>
    </source>
</evidence>
<organism evidence="3 4">
    <name type="scientific">Rhodomicrobium vannielii (strain ATCC 17100 / DSM 162 / LMG 4299 / NCIMB 10020 / ATH 3.1.1)</name>
    <dbReference type="NCBI Taxonomy" id="648757"/>
    <lineage>
        <taxon>Bacteria</taxon>
        <taxon>Pseudomonadati</taxon>
        <taxon>Pseudomonadota</taxon>
        <taxon>Alphaproteobacteria</taxon>
        <taxon>Hyphomicrobiales</taxon>
        <taxon>Hyphomicrobiaceae</taxon>
        <taxon>Rhodomicrobium</taxon>
    </lineage>
</organism>
<dbReference type="HOGENOM" id="CLU_683110_0_0_5"/>
<sequence length="470" mass="51847">MASHKFGQRGTGLVAYRSAGCFQMSRIAVSGIVGPMSKPFSRLTLSRLRGFSRACICVLALALCLPFAAISYAQTPLQEAIARLSPQQQAILHAYESARIAYAKSVDAYWKRVEMKRKRRKTKIARSLPLTLDDYVAEQPPVYNGPKRPADIMAMLPKPPKPPVKDAPTPIPVVSDFLREAQATYGFRPDRVPEDDFMIAYALEAVKLGLSRDQVVRVYALETGGMGTHDLQSGYNPRTGRAASTALGYAQLLAANSIEQVRKEGDEFASRLERLAQEPGVPRDKAQSLLYKAALVRRMNADARRVRDGWAAHVEYAKTPKGLAMHALNLDGDIGPWMQVVKLRSVVEYARKKGLGRLNGAQLELMNLAGPGSGFEMLVPPGRDMPTSNFFERGGYERNPVVHERTGAELLAKLDEIMDRNIQKPGAQKFAAIFDRIQRRLAEGGRLQGGHAQSSTAEQSPLSFLNPFSR</sequence>
<evidence type="ECO:0000313" key="3">
    <source>
        <dbReference type="EMBL" id="ADP70021.1"/>
    </source>
</evidence>
<name>E3I0L1_RHOVT</name>
<reference evidence="4" key="1">
    <citation type="journal article" date="2011" name="J. Bacteriol.">
        <title>Genome sequences of eight morphologically diverse alphaproteobacteria.</title>
        <authorList>
            <consortium name="US DOE Joint Genome Institute"/>
            <person name="Brown P.J."/>
            <person name="Kysela D.T."/>
            <person name="Buechlein A."/>
            <person name="Hemmerich C."/>
            <person name="Brun Y.V."/>
        </authorList>
    </citation>
    <scope>NUCLEOTIDE SEQUENCE [LARGE SCALE GENOMIC DNA]</scope>
    <source>
        <strain evidence="4">ATCC 17100 / ATH 3.1.1 / DSM 162 / LMG 4299</strain>
    </source>
</reference>
<dbReference type="EMBL" id="CP002292">
    <property type="protein sequence ID" value="ADP70021.1"/>
    <property type="molecule type" value="Genomic_DNA"/>
</dbReference>
<evidence type="ECO:0000256" key="1">
    <source>
        <dbReference type="SAM" id="MobiDB-lite"/>
    </source>
</evidence>
<dbReference type="KEGG" id="rva:Rvan_0745"/>
<accession>E3I0L1</accession>